<organism evidence="1 2">
    <name type="scientific">Corynebacterium renale</name>
    <dbReference type="NCBI Taxonomy" id="1724"/>
    <lineage>
        <taxon>Bacteria</taxon>
        <taxon>Bacillati</taxon>
        <taxon>Actinomycetota</taxon>
        <taxon>Actinomycetes</taxon>
        <taxon>Mycobacteriales</taxon>
        <taxon>Corynebacteriaceae</taxon>
        <taxon>Corynebacterium</taxon>
    </lineage>
</organism>
<proteinExistence type="predicted"/>
<accession>A0A2A9DKE0</accession>
<keyword evidence="2" id="KW-1185">Reference proteome</keyword>
<name>A0A2A9DKE0_9CORY</name>
<protein>
    <submittedName>
        <fullName evidence="1">Uncharacterized protein DUF3107</fullName>
    </submittedName>
</protein>
<dbReference type="OrthoDB" id="3268468at2"/>
<dbReference type="Proteomes" id="UP000221653">
    <property type="component" value="Unassembled WGS sequence"/>
</dbReference>
<dbReference type="Pfam" id="PF11305">
    <property type="entry name" value="DUF3107"/>
    <property type="match status" value="1"/>
</dbReference>
<evidence type="ECO:0000313" key="1">
    <source>
        <dbReference type="EMBL" id="PFG27073.1"/>
    </source>
</evidence>
<dbReference type="RefSeq" id="WP_048381397.1">
    <property type="nucleotide sequence ID" value="NZ_LDYE01000011.1"/>
</dbReference>
<sequence length="75" mass="8031">MDIKIGFVENGRELALSTAQSREEVEAAVRDALSGASDLLQLDDSRGRRYIVRTATIAYVEIGTATQRSVGFGGA</sequence>
<evidence type="ECO:0000313" key="2">
    <source>
        <dbReference type="Proteomes" id="UP000221653"/>
    </source>
</evidence>
<reference evidence="1 2" key="1">
    <citation type="submission" date="2017-10" db="EMBL/GenBank/DDBJ databases">
        <title>Sequencing the genomes of 1000 actinobacteria strains.</title>
        <authorList>
            <person name="Klenk H.-P."/>
        </authorList>
    </citation>
    <scope>NUCLEOTIDE SEQUENCE [LARGE SCALE GENOMIC DNA]</scope>
    <source>
        <strain evidence="1 2">DSM 20688</strain>
    </source>
</reference>
<dbReference type="STRING" id="1724.GCA_001044175_00225"/>
<dbReference type="InterPro" id="IPR021456">
    <property type="entry name" value="DUF3107"/>
</dbReference>
<dbReference type="AlphaFoldDB" id="A0A2A9DKE0"/>
<gene>
    <name evidence="1" type="ORF">ATK06_0121</name>
</gene>
<comment type="caution">
    <text evidence="1">The sequence shown here is derived from an EMBL/GenBank/DDBJ whole genome shotgun (WGS) entry which is preliminary data.</text>
</comment>
<dbReference type="EMBL" id="PDJF01000001">
    <property type="protein sequence ID" value="PFG27073.1"/>
    <property type="molecule type" value="Genomic_DNA"/>
</dbReference>